<organism evidence="1">
    <name type="scientific">Sesamum angustifolium</name>
    <dbReference type="NCBI Taxonomy" id="2727405"/>
    <lineage>
        <taxon>Eukaryota</taxon>
        <taxon>Viridiplantae</taxon>
        <taxon>Streptophyta</taxon>
        <taxon>Embryophyta</taxon>
        <taxon>Tracheophyta</taxon>
        <taxon>Spermatophyta</taxon>
        <taxon>Magnoliopsida</taxon>
        <taxon>eudicotyledons</taxon>
        <taxon>Gunneridae</taxon>
        <taxon>Pentapetalae</taxon>
        <taxon>asterids</taxon>
        <taxon>lamiids</taxon>
        <taxon>Lamiales</taxon>
        <taxon>Pedaliaceae</taxon>
        <taxon>Sesamum</taxon>
    </lineage>
</organism>
<comment type="caution">
    <text evidence="1">The sequence shown here is derived from an EMBL/GenBank/DDBJ whole genome shotgun (WGS) entry which is preliminary data.</text>
</comment>
<accession>A0AAW2JAQ4</accession>
<dbReference type="EMBL" id="JACGWK010001316">
    <property type="protein sequence ID" value="KAL0291268.1"/>
    <property type="molecule type" value="Genomic_DNA"/>
</dbReference>
<evidence type="ECO:0000313" key="1">
    <source>
        <dbReference type="EMBL" id="KAL0291268.1"/>
    </source>
</evidence>
<dbReference type="AlphaFoldDB" id="A0AAW2JAQ4"/>
<reference evidence="1" key="1">
    <citation type="submission" date="2020-06" db="EMBL/GenBank/DDBJ databases">
        <authorList>
            <person name="Li T."/>
            <person name="Hu X."/>
            <person name="Zhang T."/>
            <person name="Song X."/>
            <person name="Zhang H."/>
            <person name="Dai N."/>
            <person name="Sheng W."/>
            <person name="Hou X."/>
            <person name="Wei L."/>
        </authorList>
    </citation>
    <scope>NUCLEOTIDE SEQUENCE</scope>
    <source>
        <strain evidence="1">G01</strain>
        <tissue evidence="1">Leaf</tissue>
    </source>
</reference>
<sequence>MNSTLLRPVTSEEIMLTLKQMHPLKSPGPDEVLSGLIHKVEVEGRIEGIAVSRLGTSPSYTWRSIWYSRDILETCIRWKIGDGHAIPITGHPRLPKPTTFQLISRPNTLSEASTVSSLIKPNDEWNESLTRANFYALDAECILGISIGGSQSRDEFVWHFEKSGWFSV</sequence>
<proteinExistence type="predicted"/>
<protein>
    <submittedName>
        <fullName evidence="1">Uncharacterized protein</fullName>
    </submittedName>
</protein>
<reference evidence="1" key="2">
    <citation type="journal article" date="2024" name="Plant">
        <title>Genomic evolution and insights into agronomic trait innovations of Sesamum species.</title>
        <authorList>
            <person name="Miao H."/>
            <person name="Wang L."/>
            <person name="Qu L."/>
            <person name="Liu H."/>
            <person name="Sun Y."/>
            <person name="Le M."/>
            <person name="Wang Q."/>
            <person name="Wei S."/>
            <person name="Zheng Y."/>
            <person name="Lin W."/>
            <person name="Duan Y."/>
            <person name="Cao H."/>
            <person name="Xiong S."/>
            <person name="Wang X."/>
            <person name="Wei L."/>
            <person name="Li C."/>
            <person name="Ma Q."/>
            <person name="Ju M."/>
            <person name="Zhao R."/>
            <person name="Li G."/>
            <person name="Mu C."/>
            <person name="Tian Q."/>
            <person name="Mei H."/>
            <person name="Zhang T."/>
            <person name="Gao T."/>
            <person name="Zhang H."/>
        </authorList>
    </citation>
    <scope>NUCLEOTIDE SEQUENCE</scope>
    <source>
        <strain evidence="1">G01</strain>
    </source>
</reference>
<name>A0AAW2JAQ4_9LAMI</name>
<gene>
    <name evidence="1" type="ORF">Sangu_2539000</name>
</gene>